<dbReference type="InterPro" id="IPR039261">
    <property type="entry name" value="FNR_nucleotide-bd"/>
</dbReference>
<dbReference type="Gene3D" id="3.40.50.80">
    <property type="entry name" value="Nucleotide-binding domain of ferredoxin-NADP reductase (FNR) module"/>
    <property type="match status" value="1"/>
</dbReference>
<dbReference type="AlphaFoldDB" id="A0AAV9X5P6"/>
<name>A0AAV9X5P6_9PEZI</name>
<evidence type="ECO:0000313" key="2">
    <source>
        <dbReference type="EMBL" id="KAK6537283.1"/>
    </source>
</evidence>
<comment type="caution">
    <text evidence="2">The sequence shown here is derived from an EMBL/GenBank/DDBJ whole genome shotgun (WGS) entry which is preliminary data.</text>
</comment>
<dbReference type="EMBL" id="JAVHJO010000009">
    <property type="protein sequence ID" value="KAK6537283.1"/>
    <property type="molecule type" value="Genomic_DNA"/>
</dbReference>
<accession>A0AAV9X5P6</accession>
<dbReference type="PROSITE" id="PS51384">
    <property type="entry name" value="FAD_FR"/>
    <property type="match status" value="1"/>
</dbReference>
<dbReference type="PANTHER" id="PTHR42815:SF2">
    <property type="entry name" value="FAD-BINDING, PUTATIVE (AFU_ORTHOLOGUE AFUA_6G07600)-RELATED"/>
    <property type="match status" value="1"/>
</dbReference>
<gene>
    <name evidence="2" type="ORF">TWF694_011476</name>
</gene>
<reference evidence="2 3" key="1">
    <citation type="submission" date="2019-10" db="EMBL/GenBank/DDBJ databases">
        <authorList>
            <person name="Palmer J.M."/>
        </authorList>
    </citation>
    <scope>NUCLEOTIDE SEQUENCE [LARGE SCALE GENOMIC DNA]</scope>
    <source>
        <strain evidence="2 3">TWF694</strain>
    </source>
</reference>
<dbReference type="Gene3D" id="2.40.30.10">
    <property type="entry name" value="Translation factors"/>
    <property type="match status" value="1"/>
</dbReference>
<dbReference type="SUPFAM" id="SSF63380">
    <property type="entry name" value="Riboflavin synthase domain-like"/>
    <property type="match status" value="1"/>
</dbReference>
<dbReference type="SUPFAM" id="SSF52343">
    <property type="entry name" value="Ferredoxin reductase-like, C-terminal NADP-linked domain"/>
    <property type="match status" value="1"/>
</dbReference>
<evidence type="ECO:0000313" key="3">
    <source>
        <dbReference type="Proteomes" id="UP001365542"/>
    </source>
</evidence>
<dbReference type="InterPro" id="IPR017938">
    <property type="entry name" value="Riboflavin_synthase-like_b-brl"/>
</dbReference>
<dbReference type="PANTHER" id="PTHR42815">
    <property type="entry name" value="FAD-BINDING, PUTATIVE (AFU_ORTHOLOGUE AFUA_6G07600)-RELATED"/>
    <property type="match status" value="1"/>
</dbReference>
<keyword evidence="3" id="KW-1185">Reference proteome</keyword>
<dbReference type="GO" id="GO:0016491">
    <property type="term" value="F:oxidoreductase activity"/>
    <property type="evidence" value="ECO:0007669"/>
    <property type="project" value="InterPro"/>
</dbReference>
<dbReference type="Gene3D" id="2.30.110.10">
    <property type="entry name" value="Electron Transport, Fmn-binding Protein, Chain A"/>
    <property type="match status" value="1"/>
</dbReference>
<organism evidence="2 3">
    <name type="scientific">Orbilia ellipsospora</name>
    <dbReference type="NCBI Taxonomy" id="2528407"/>
    <lineage>
        <taxon>Eukaryota</taxon>
        <taxon>Fungi</taxon>
        <taxon>Dikarya</taxon>
        <taxon>Ascomycota</taxon>
        <taxon>Pezizomycotina</taxon>
        <taxon>Orbiliomycetes</taxon>
        <taxon>Orbiliales</taxon>
        <taxon>Orbiliaceae</taxon>
        <taxon>Orbilia</taxon>
    </lineage>
</organism>
<protein>
    <recommendedName>
        <fullName evidence="1">FAD-binding FR-type domain-containing protein</fullName>
    </recommendedName>
</protein>
<dbReference type="InterPro" id="IPR012349">
    <property type="entry name" value="Split_barrel_FMN-bd"/>
</dbReference>
<dbReference type="InterPro" id="IPR017927">
    <property type="entry name" value="FAD-bd_FR_type"/>
</dbReference>
<proteinExistence type="predicted"/>
<feature type="domain" description="FAD-binding FR-type" evidence="1">
    <location>
        <begin position="357"/>
        <end position="482"/>
    </location>
</feature>
<dbReference type="Proteomes" id="UP001365542">
    <property type="component" value="Unassembled WGS sequence"/>
</dbReference>
<evidence type="ECO:0000259" key="1">
    <source>
        <dbReference type="PROSITE" id="PS51384"/>
    </source>
</evidence>
<sequence>MNAIFGETAFHAGEENIQKLLRVPYQENPTVPFLPPGIARFISASPLVAVGTTSASGQPWASLLTGIPGFTQNVGQGILAIQTAVPIGDPLYDTFGNENWDENADEADKRGEGMIAGLAVNLERRQRVKFYGKSKRGMRRMEKEKGMVTFVMQVEQTLGNCPKYMNARHLEVVPVDVPTNLTDNHVVSASLPQDALDLISRSDMFFVASRNEFTDMDVNHRGGPPGFVRVVPHISSNSDDAEMPTTLIWPEYSGNRLYQTLGNLQVTPLAGLTFPDYNTGDMLYLTGAVEILIGDDAEKEMNRSKLAVKFTVIEARYIKGALGLRLAKEDDVKWSPYNPMIRYLTSEPKGQHTTTGQTGMTARLLKKEKLADTVARFTFQLSGKRDKSQLWRGGQYVMLNFEDEMSAGYRHMDDSDPQGLNDDYIRSFTVSSPPDKFQGKDDGKFELTIRKVGPVTRYLFQQNPGAAFEVPVQGFGGDFFIEKCEGGTVGMVAAGVGITPFIAQWKELHKLGLDAKLFWTVKEDDLKFVMDIVGREDMEGMKDSLRLFITGGVEKVEDAPAKYVEYRRMEKGDLVEEGDELRKWYICTGESMRKQVVNWLEGEKRQVHWEEFTY</sequence>